<keyword evidence="2" id="KW-1185">Reference proteome</keyword>
<accession>A0A397J9N6</accession>
<dbReference type="Proteomes" id="UP000266861">
    <property type="component" value="Unassembled WGS sequence"/>
</dbReference>
<dbReference type="EMBL" id="PQFF01000097">
    <property type="protein sequence ID" value="RHZ82696.1"/>
    <property type="molecule type" value="Genomic_DNA"/>
</dbReference>
<sequence>MKWFGTVRWTYNQVLSALRAKCLNSENFQNENKWVLETPYDIRNEGMNPIRGVELLSNKLNYDCRLQKTQLGEFYLWLHDLNKGDPFDHP</sequence>
<organism evidence="1 2">
    <name type="scientific">Diversispora epigaea</name>
    <dbReference type="NCBI Taxonomy" id="1348612"/>
    <lineage>
        <taxon>Eukaryota</taxon>
        <taxon>Fungi</taxon>
        <taxon>Fungi incertae sedis</taxon>
        <taxon>Mucoromycota</taxon>
        <taxon>Glomeromycotina</taxon>
        <taxon>Glomeromycetes</taxon>
        <taxon>Diversisporales</taxon>
        <taxon>Diversisporaceae</taxon>
        <taxon>Diversispora</taxon>
    </lineage>
</organism>
<protein>
    <recommendedName>
        <fullName evidence="3">Transposase putative helix-turn-helix domain-containing protein</fullName>
    </recommendedName>
</protein>
<name>A0A397J9N6_9GLOM</name>
<evidence type="ECO:0000313" key="2">
    <source>
        <dbReference type="Proteomes" id="UP000266861"/>
    </source>
</evidence>
<comment type="caution">
    <text evidence="1">The sequence shown here is derived from an EMBL/GenBank/DDBJ whole genome shotgun (WGS) entry which is preliminary data.</text>
</comment>
<evidence type="ECO:0008006" key="3">
    <source>
        <dbReference type="Google" id="ProtNLM"/>
    </source>
</evidence>
<dbReference type="AlphaFoldDB" id="A0A397J9N6"/>
<evidence type="ECO:0000313" key="1">
    <source>
        <dbReference type="EMBL" id="RHZ82696.1"/>
    </source>
</evidence>
<gene>
    <name evidence="1" type="ORF">Glove_104g30</name>
</gene>
<dbReference type="OrthoDB" id="10642414at2759"/>
<reference evidence="1 2" key="1">
    <citation type="submission" date="2018-08" db="EMBL/GenBank/DDBJ databases">
        <title>Genome and evolution of the arbuscular mycorrhizal fungus Diversispora epigaea (formerly Glomus versiforme) and its bacterial endosymbionts.</title>
        <authorList>
            <person name="Sun X."/>
            <person name="Fei Z."/>
            <person name="Harrison M."/>
        </authorList>
    </citation>
    <scope>NUCLEOTIDE SEQUENCE [LARGE SCALE GENOMIC DNA]</scope>
    <source>
        <strain evidence="1 2">IT104</strain>
    </source>
</reference>
<proteinExistence type="predicted"/>